<evidence type="ECO:0000256" key="5">
    <source>
        <dbReference type="SAM" id="MobiDB-lite"/>
    </source>
</evidence>
<keyword evidence="3" id="KW-0539">Nucleus</keyword>
<dbReference type="Pfam" id="PF00076">
    <property type="entry name" value="RRM_1"/>
    <property type="match status" value="1"/>
</dbReference>
<dbReference type="GO" id="GO:0005654">
    <property type="term" value="C:nucleoplasm"/>
    <property type="evidence" value="ECO:0007669"/>
    <property type="project" value="UniProtKB-SubCell"/>
</dbReference>
<reference evidence="8" key="1">
    <citation type="submission" date="2022-11" db="UniProtKB">
        <authorList>
            <consortium name="WormBaseParasite"/>
        </authorList>
    </citation>
    <scope>IDENTIFICATION</scope>
</reference>
<dbReference type="SMART" id="SM00360">
    <property type="entry name" value="RRM"/>
    <property type="match status" value="1"/>
</dbReference>
<feature type="region of interest" description="Disordered" evidence="5">
    <location>
        <begin position="170"/>
        <end position="279"/>
    </location>
</feature>
<evidence type="ECO:0000256" key="3">
    <source>
        <dbReference type="ARBA" id="ARBA00023242"/>
    </source>
</evidence>
<evidence type="ECO:0000313" key="7">
    <source>
        <dbReference type="Proteomes" id="UP000887540"/>
    </source>
</evidence>
<organism evidence="7 8">
    <name type="scientific">Acrobeloides nanus</name>
    <dbReference type="NCBI Taxonomy" id="290746"/>
    <lineage>
        <taxon>Eukaryota</taxon>
        <taxon>Metazoa</taxon>
        <taxon>Ecdysozoa</taxon>
        <taxon>Nematoda</taxon>
        <taxon>Chromadorea</taxon>
        <taxon>Rhabditida</taxon>
        <taxon>Tylenchina</taxon>
        <taxon>Cephalobomorpha</taxon>
        <taxon>Cephaloboidea</taxon>
        <taxon>Cephalobidae</taxon>
        <taxon>Acrobeloides</taxon>
    </lineage>
</organism>
<dbReference type="GO" id="GO:0000381">
    <property type="term" value="P:regulation of alternative mRNA splicing, via spliceosome"/>
    <property type="evidence" value="ECO:0007669"/>
    <property type="project" value="TreeGrafter"/>
</dbReference>
<dbReference type="SUPFAM" id="SSF54928">
    <property type="entry name" value="RNA-binding domain, RBD"/>
    <property type="match status" value="1"/>
</dbReference>
<dbReference type="AlphaFoldDB" id="A0A914BV80"/>
<dbReference type="InterPro" id="IPR035979">
    <property type="entry name" value="RBD_domain_sf"/>
</dbReference>
<sequence>MGDEIDEKTVFVRNLDEQVTEDLLKELFIQMGPIQFVHIRSNPNSRFAFVEFQHEESVIFACEMLNGIKLFDKNLTVLPRDRTKNAEAYQRLQRQQREEQSYRGNMGKQQMYHSQQHMDRNFVNMLPPVNFANQASPMTSYQNGYQTFRTPNQPVMRRSNSYNDFQDQRYSAPTASYGNSSNDRANFYREDSRNAMSSRSSYNDLRSDYNYQEQDRYRANNRRRDDEMQTPRGVYNKRQHEGDSYRRERESSGERRYDGRPRDRDYDRSPKRRRDNYYQ</sequence>
<dbReference type="Gene3D" id="3.30.70.330">
    <property type="match status" value="1"/>
</dbReference>
<dbReference type="Proteomes" id="UP000887540">
    <property type="component" value="Unplaced"/>
</dbReference>
<feature type="compositionally biased region" description="Polar residues" evidence="5">
    <location>
        <begin position="194"/>
        <end position="212"/>
    </location>
</feature>
<dbReference type="PROSITE" id="PS50102">
    <property type="entry name" value="RRM"/>
    <property type="match status" value="1"/>
</dbReference>
<evidence type="ECO:0000259" key="6">
    <source>
        <dbReference type="PROSITE" id="PS50102"/>
    </source>
</evidence>
<dbReference type="WBParaSite" id="ACRNAN_Path_107.g389.t1">
    <property type="protein sequence ID" value="ACRNAN_Path_107.g389.t1"/>
    <property type="gene ID" value="ACRNAN_Path_107.g389"/>
</dbReference>
<dbReference type="InterPro" id="IPR012677">
    <property type="entry name" value="Nucleotide-bd_a/b_plait_sf"/>
</dbReference>
<proteinExistence type="predicted"/>
<evidence type="ECO:0000313" key="8">
    <source>
        <dbReference type="WBParaSite" id="ACRNAN_Path_107.g389.t1"/>
    </source>
</evidence>
<keyword evidence="2 4" id="KW-0694">RNA-binding</keyword>
<dbReference type="PANTHER" id="PTHR13798">
    <property type="entry name" value="RNA BINDING MOTIF RBM PROTEIN -RELATED"/>
    <property type="match status" value="1"/>
</dbReference>
<dbReference type="InterPro" id="IPR052285">
    <property type="entry name" value="NEXT_complex_subunit"/>
</dbReference>
<feature type="compositionally biased region" description="Basic residues" evidence="5">
    <location>
        <begin position="270"/>
        <end position="279"/>
    </location>
</feature>
<evidence type="ECO:0000256" key="4">
    <source>
        <dbReference type="PROSITE-ProRule" id="PRU00176"/>
    </source>
</evidence>
<dbReference type="PANTHER" id="PTHR13798:SF11">
    <property type="entry name" value="RNA-BINDING PROTEIN 7-RELATED"/>
    <property type="match status" value="1"/>
</dbReference>
<evidence type="ECO:0000256" key="1">
    <source>
        <dbReference type="ARBA" id="ARBA00004642"/>
    </source>
</evidence>
<feature type="compositionally biased region" description="Polar residues" evidence="5">
    <location>
        <begin position="170"/>
        <end position="184"/>
    </location>
</feature>
<accession>A0A914BV80</accession>
<protein>
    <submittedName>
        <fullName evidence="8">RRM domain-containing protein</fullName>
    </submittedName>
</protein>
<name>A0A914BV80_9BILA</name>
<feature type="domain" description="RRM" evidence="6">
    <location>
        <begin position="8"/>
        <end position="82"/>
    </location>
</feature>
<comment type="subcellular location">
    <subcellularLocation>
        <location evidence="1">Nucleus</location>
        <location evidence="1">Nucleoplasm</location>
    </subcellularLocation>
</comment>
<evidence type="ECO:0000256" key="2">
    <source>
        <dbReference type="ARBA" id="ARBA00022884"/>
    </source>
</evidence>
<dbReference type="InterPro" id="IPR000504">
    <property type="entry name" value="RRM_dom"/>
</dbReference>
<dbReference type="GO" id="GO:0003727">
    <property type="term" value="F:single-stranded RNA binding"/>
    <property type="evidence" value="ECO:0007669"/>
    <property type="project" value="TreeGrafter"/>
</dbReference>
<feature type="compositionally biased region" description="Basic and acidic residues" evidence="5">
    <location>
        <begin position="213"/>
        <end position="229"/>
    </location>
</feature>
<keyword evidence="7" id="KW-1185">Reference proteome</keyword>
<feature type="compositionally biased region" description="Basic and acidic residues" evidence="5">
    <location>
        <begin position="238"/>
        <end position="269"/>
    </location>
</feature>